<evidence type="ECO:0000256" key="2">
    <source>
        <dbReference type="ARBA" id="ARBA00004477"/>
    </source>
</evidence>
<dbReference type="Pfam" id="PF04511">
    <property type="entry name" value="DER1"/>
    <property type="match status" value="1"/>
</dbReference>
<sequence length="278" mass="30940">MTPDEWYMSLPIITRYYVTLSFLTTAGCALEIITPFNVYYNTSLIFRKGEVWRLLTNFFFFGSLGLDFVFHMFFLVKYCKSLEEGSFRGRTADFLWMLLFGGSLLTMLAPFVNIEFLGSSLTFMMVYVWGRRHQYVNLSFLGIFNFTAPYLPWVLLAFSVMLGSSPKVDLLGMVAGHAYYFLEDVYPRMTNGRRPLKTPALLKALFPTEQPLRMAALGGGAPAAGRGAGEGGEDEEEGEEARQRRWREQQQQRWAAEGAAAAAGGGGGGGGGGGEHED</sequence>
<name>A0A2V0NXR7_9CHLO</name>
<evidence type="ECO:0000256" key="6">
    <source>
        <dbReference type="ARBA" id="ARBA00022989"/>
    </source>
</evidence>
<comment type="function">
    <text evidence="1">May be involved in the degradation process of specific misfolded endoplasmic reticulum (ER) luminal proteins.</text>
</comment>
<keyword evidence="11" id="KW-1185">Reference proteome</keyword>
<dbReference type="EMBL" id="BDRX01000016">
    <property type="protein sequence ID" value="GBF90363.1"/>
    <property type="molecule type" value="Genomic_DNA"/>
</dbReference>
<feature type="compositionally biased region" description="Low complexity" evidence="9">
    <location>
        <begin position="251"/>
        <end position="262"/>
    </location>
</feature>
<proteinExistence type="inferred from homology"/>
<comment type="function">
    <text evidence="8">May be involved in the degradation of misfolded endoplasmic reticulum (ER) luminal proteins.</text>
</comment>
<comment type="subcellular location">
    <subcellularLocation>
        <location evidence="2 8">Endoplasmic reticulum membrane</location>
        <topology evidence="2 8">Multi-pass membrane protein</topology>
    </subcellularLocation>
</comment>
<gene>
    <name evidence="10" type="ORF">Rsub_02469</name>
</gene>
<dbReference type="OrthoDB" id="1716531at2759"/>
<dbReference type="FunCoup" id="A0A2V0NXR7">
    <property type="interactions" value="1988"/>
</dbReference>
<accession>A0A2V0NXR7</accession>
<dbReference type="PANTHER" id="PTHR11009">
    <property type="entry name" value="DER1-LIKE PROTEIN, DERLIN"/>
    <property type="match status" value="1"/>
</dbReference>
<keyword evidence="6 8" id="KW-1133">Transmembrane helix</keyword>
<feature type="compositionally biased region" description="Gly residues" evidence="9">
    <location>
        <begin position="263"/>
        <end position="278"/>
    </location>
</feature>
<protein>
    <recommendedName>
        <fullName evidence="8">Derlin</fullName>
    </recommendedName>
</protein>
<evidence type="ECO:0000256" key="7">
    <source>
        <dbReference type="ARBA" id="ARBA00023136"/>
    </source>
</evidence>
<dbReference type="InterPro" id="IPR007599">
    <property type="entry name" value="DER1"/>
</dbReference>
<evidence type="ECO:0000256" key="5">
    <source>
        <dbReference type="ARBA" id="ARBA00022824"/>
    </source>
</evidence>
<dbReference type="STRING" id="307507.A0A2V0NXR7"/>
<dbReference type="InterPro" id="IPR035952">
    <property type="entry name" value="Rhomboid-like_sf"/>
</dbReference>
<dbReference type="AlphaFoldDB" id="A0A2V0NXR7"/>
<feature type="transmembrane region" description="Helical" evidence="8">
    <location>
        <begin position="135"/>
        <end position="158"/>
    </location>
</feature>
<evidence type="ECO:0000256" key="9">
    <source>
        <dbReference type="SAM" id="MobiDB-lite"/>
    </source>
</evidence>
<dbReference type="SUPFAM" id="SSF144091">
    <property type="entry name" value="Rhomboid-like"/>
    <property type="match status" value="1"/>
</dbReference>
<feature type="transmembrane region" description="Helical" evidence="8">
    <location>
        <begin position="94"/>
        <end position="114"/>
    </location>
</feature>
<reference evidence="10 11" key="1">
    <citation type="journal article" date="2018" name="Sci. Rep.">
        <title>Raphidocelis subcapitata (=Pseudokirchneriella subcapitata) provides an insight into genome evolution and environmental adaptations in the Sphaeropleales.</title>
        <authorList>
            <person name="Suzuki S."/>
            <person name="Yamaguchi H."/>
            <person name="Nakajima N."/>
            <person name="Kawachi M."/>
        </authorList>
    </citation>
    <scope>NUCLEOTIDE SEQUENCE [LARGE SCALE GENOMIC DNA]</scope>
    <source>
        <strain evidence="10 11">NIES-35</strain>
    </source>
</reference>
<feature type="compositionally biased region" description="Gly residues" evidence="9">
    <location>
        <begin position="217"/>
        <end position="230"/>
    </location>
</feature>
<evidence type="ECO:0000256" key="3">
    <source>
        <dbReference type="ARBA" id="ARBA00008917"/>
    </source>
</evidence>
<dbReference type="InParanoid" id="A0A2V0NXR7"/>
<feature type="compositionally biased region" description="Basic and acidic residues" evidence="9">
    <location>
        <begin position="240"/>
        <end position="250"/>
    </location>
</feature>
<keyword evidence="5 8" id="KW-0256">Endoplasmic reticulum</keyword>
<feature type="region of interest" description="Disordered" evidence="9">
    <location>
        <begin position="217"/>
        <end position="278"/>
    </location>
</feature>
<evidence type="ECO:0000256" key="4">
    <source>
        <dbReference type="ARBA" id="ARBA00022692"/>
    </source>
</evidence>
<evidence type="ECO:0000313" key="10">
    <source>
        <dbReference type="EMBL" id="GBF90363.1"/>
    </source>
</evidence>
<evidence type="ECO:0000256" key="1">
    <source>
        <dbReference type="ARBA" id="ARBA00003292"/>
    </source>
</evidence>
<feature type="transmembrane region" description="Helical" evidence="8">
    <location>
        <begin position="16"/>
        <end position="39"/>
    </location>
</feature>
<dbReference type="GO" id="GO:0005789">
    <property type="term" value="C:endoplasmic reticulum membrane"/>
    <property type="evidence" value="ECO:0007669"/>
    <property type="project" value="UniProtKB-SubCell"/>
</dbReference>
<evidence type="ECO:0000256" key="8">
    <source>
        <dbReference type="RuleBase" id="RU363059"/>
    </source>
</evidence>
<dbReference type="FunFam" id="1.20.1540.10:FF:000016">
    <property type="entry name" value="Derlin"/>
    <property type="match status" value="1"/>
</dbReference>
<dbReference type="Proteomes" id="UP000247498">
    <property type="component" value="Unassembled WGS sequence"/>
</dbReference>
<keyword evidence="7 8" id="KW-0472">Membrane</keyword>
<comment type="caution">
    <text evidence="10">The sequence shown here is derived from an EMBL/GenBank/DDBJ whole genome shotgun (WGS) entry which is preliminary data.</text>
</comment>
<feature type="transmembrane region" description="Helical" evidence="8">
    <location>
        <begin position="51"/>
        <end position="74"/>
    </location>
</feature>
<organism evidence="10 11">
    <name type="scientific">Raphidocelis subcapitata</name>
    <dbReference type="NCBI Taxonomy" id="307507"/>
    <lineage>
        <taxon>Eukaryota</taxon>
        <taxon>Viridiplantae</taxon>
        <taxon>Chlorophyta</taxon>
        <taxon>core chlorophytes</taxon>
        <taxon>Chlorophyceae</taxon>
        <taxon>CS clade</taxon>
        <taxon>Sphaeropleales</taxon>
        <taxon>Selenastraceae</taxon>
        <taxon>Raphidocelis</taxon>
    </lineage>
</organism>
<keyword evidence="4 8" id="KW-0812">Transmembrane</keyword>
<dbReference type="GO" id="GO:0051603">
    <property type="term" value="P:proteolysis involved in protein catabolic process"/>
    <property type="evidence" value="ECO:0007669"/>
    <property type="project" value="UniProtKB-ARBA"/>
</dbReference>
<comment type="similarity">
    <text evidence="3 8">Belongs to the derlin family.</text>
</comment>
<evidence type="ECO:0000313" key="11">
    <source>
        <dbReference type="Proteomes" id="UP000247498"/>
    </source>
</evidence>
<dbReference type="GO" id="GO:0033554">
    <property type="term" value="P:cellular response to stress"/>
    <property type="evidence" value="ECO:0007669"/>
    <property type="project" value="UniProtKB-ARBA"/>
</dbReference>